<keyword evidence="2" id="KW-1185">Reference proteome</keyword>
<name>U6LY27_EIMMA</name>
<dbReference type="RefSeq" id="XP_013333287.1">
    <property type="nucleotide sequence ID" value="XM_013477833.1"/>
</dbReference>
<reference evidence="1" key="1">
    <citation type="submission" date="2013-10" db="EMBL/GenBank/DDBJ databases">
        <title>Genomic analysis of the causative agents of coccidiosis in chickens.</title>
        <authorList>
            <person name="Reid A.J."/>
            <person name="Blake D."/>
            <person name="Billington K."/>
            <person name="Browne H."/>
            <person name="Dunn M."/>
            <person name="Hung S."/>
            <person name="Kawahara F."/>
            <person name="Miranda-Saavedra D."/>
            <person name="Mourier T."/>
            <person name="Nagra H."/>
            <person name="Otto T.D."/>
            <person name="Rawlings N."/>
            <person name="Sanchez A."/>
            <person name="Sanders M."/>
            <person name="Subramaniam C."/>
            <person name="Tay Y."/>
            <person name="Dear P."/>
            <person name="Doerig C."/>
            <person name="Gruber A."/>
            <person name="Parkinson J."/>
            <person name="Shirley M."/>
            <person name="Wan K.L."/>
            <person name="Berriman M."/>
            <person name="Tomley F."/>
            <person name="Pain A."/>
        </authorList>
    </citation>
    <scope>NUCLEOTIDE SEQUENCE [LARGE SCALE GENOMIC DNA]</scope>
    <source>
        <strain evidence="1">Weybridge</strain>
    </source>
</reference>
<protein>
    <submittedName>
        <fullName evidence="1">Uncharacterized protein</fullName>
    </submittedName>
</protein>
<sequence>MLANILDQVIKTYGKEFLGDWDPINNFRIDSLTDPEIHLTNIPFPQQLFELAEIPFAVDYSNIAKVRAKFSWQTFFGTPGTYPFAIEAEDLEIRIRLLYPSEWSSEFWRDKILKSKLKRTVLWERFASLLGSAQGDRSSVAQTLEPRIVNSLSIRVRNIHLHIVDDNLGATPWAFECHVDEFCIDSPKRGDPRISEMEATGLEQCLLMGLWMRFLGLHIWYREFPKPQLKGKAGVSVNIDR</sequence>
<dbReference type="EMBL" id="HG719032">
    <property type="protein sequence ID" value="CDJ56636.1"/>
    <property type="molecule type" value="Genomic_DNA"/>
</dbReference>
<dbReference type="OrthoDB" id="341931at2759"/>
<evidence type="ECO:0000313" key="1">
    <source>
        <dbReference type="EMBL" id="CDJ56636.1"/>
    </source>
</evidence>
<dbReference type="GeneID" id="25334366"/>
<gene>
    <name evidence="1" type="ORF">EMWEY_00003800</name>
</gene>
<proteinExistence type="predicted"/>
<accession>U6LY27</accession>
<dbReference type="VEuPathDB" id="ToxoDB:EMWEY_00003800"/>
<evidence type="ECO:0000313" key="2">
    <source>
        <dbReference type="Proteomes" id="UP000030763"/>
    </source>
</evidence>
<dbReference type="AlphaFoldDB" id="U6LY27"/>
<feature type="non-terminal residue" evidence="1">
    <location>
        <position position="241"/>
    </location>
</feature>
<organism evidence="1 2">
    <name type="scientific">Eimeria maxima</name>
    <name type="common">Coccidian parasite</name>
    <dbReference type="NCBI Taxonomy" id="5804"/>
    <lineage>
        <taxon>Eukaryota</taxon>
        <taxon>Sar</taxon>
        <taxon>Alveolata</taxon>
        <taxon>Apicomplexa</taxon>
        <taxon>Conoidasida</taxon>
        <taxon>Coccidia</taxon>
        <taxon>Eucoccidiorida</taxon>
        <taxon>Eimeriorina</taxon>
        <taxon>Eimeriidae</taxon>
        <taxon>Eimeria</taxon>
    </lineage>
</organism>
<reference evidence="1" key="2">
    <citation type="submission" date="2013-10" db="EMBL/GenBank/DDBJ databases">
        <authorList>
            <person name="Aslett M."/>
        </authorList>
    </citation>
    <scope>NUCLEOTIDE SEQUENCE [LARGE SCALE GENOMIC DNA]</scope>
    <source>
        <strain evidence="1">Weybridge</strain>
    </source>
</reference>
<dbReference type="Proteomes" id="UP000030763">
    <property type="component" value="Unassembled WGS sequence"/>
</dbReference>